<feature type="domain" description="CHAT" evidence="1">
    <location>
        <begin position="74"/>
        <end position="342"/>
    </location>
</feature>
<sequence length="606" mass="69353">MLSLIIDRVGNVNIFNVLEGNIPGEESHIQSTIDDDLILEYISEVDSLVRVSQAVLNNQNQVVNADVLHDLRILGETFYQQFFPESIVQKLKSTSQKSIHFNIDPALALIPWELLHDSNSFLSDRFRIGKTIRGGLHLSPQRSNEKIKMLIIADPTEDLPGAQKEGEVLFSILSQKVPSHLLELEFIGGRQVTKLKLLSLIKDKHVIHYSGHLHFSDDSLENGWLLSDGKILKAREIKSTGINTDIVFSNSCMSAKMAGKKLNTDILNQYAGAFLTAGIKTFIGTNWEILDNERTIDFTIRFYTFLFSEKSVGESLFLAKEFARRNYHSNDLTWANYALYGNPDFLLITQPRTSLPAQKILNPTLVFEFYPSPIALAYSKFLSLQKTATPQIELLKSLVFIFESFSKVLGMIVFSDHRFHSMDKAIPNNPDDAVTIRKWWELVYSCIWDFQKLKISTFMESISDTLNAQKDTIFKIIGWMESWEEKPIPKDDLESYLIIFQFFQENLMLEFSELEKVNILLVSESNQHHYFFKGTKPTYALINAPGVKDRTIDQQLTNYRGSLILFHDKKKTAIPYLTYFKEKKETGDLELVFSGLETFKMETSTG</sequence>
<dbReference type="Proteomes" id="UP000245263">
    <property type="component" value="Chromosome 1"/>
</dbReference>
<evidence type="ECO:0000313" key="3">
    <source>
        <dbReference type="Proteomes" id="UP000245263"/>
    </source>
</evidence>
<name>A0ABN6KDB1_9LEPT</name>
<evidence type="ECO:0000259" key="1">
    <source>
        <dbReference type="Pfam" id="PF12770"/>
    </source>
</evidence>
<accession>A0ABN6KDB1</accession>
<reference evidence="2 3" key="1">
    <citation type="submission" date="2021-08" db="EMBL/GenBank/DDBJ databases">
        <title>Complete genome sequence of Leptospira kobayashii strain E30.</title>
        <authorList>
            <person name="Nakao R."/>
            <person name="Nakamura S."/>
            <person name="Masuzawa T."/>
            <person name="Koizumi N."/>
        </authorList>
    </citation>
    <scope>NUCLEOTIDE SEQUENCE [LARGE SCALE GENOMIC DNA]</scope>
    <source>
        <strain evidence="2 3">E30</strain>
    </source>
</reference>
<evidence type="ECO:0000313" key="2">
    <source>
        <dbReference type="EMBL" id="BDA77601.1"/>
    </source>
</evidence>
<keyword evidence="3" id="KW-1185">Reference proteome</keyword>
<dbReference type="Pfam" id="PF12770">
    <property type="entry name" value="CHAT"/>
    <property type="match status" value="1"/>
</dbReference>
<gene>
    <name evidence="2" type="ORF">LPTSP3_g05310</name>
</gene>
<dbReference type="RefSeq" id="WP_109020046.1">
    <property type="nucleotide sequence ID" value="NZ_AP025028.1"/>
</dbReference>
<protein>
    <recommendedName>
        <fullName evidence="1">CHAT domain-containing protein</fullName>
    </recommendedName>
</protein>
<dbReference type="InterPro" id="IPR024983">
    <property type="entry name" value="CHAT_dom"/>
</dbReference>
<organism evidence="2 3">
    <name type="scientific">Leptospira kobayashii</name>
    <dbReference type="NCBI Taxonomy" id="1917830"/>
    <lineage>
        <taxon>Bacteria</taxon>
        <taxon>Pseudomonadati</taxon>
        <taxon>Spirochaetota</taxon>
        <taxon>Spirochaetia</taxon>
        <taxon>Leptospirales</taxon>
        <taxon>Leptospiraceae</taxon>
        <taxon>Leptospira</taxon>
    </lineage>
</organism>
<proteinExistence type="predicted"/>
<dbReference type="EMBL" id="AP025028">
    <property type="protein sequence ID" value="BDA77601.1"/>
    <property type="molecule type" value="Genomic_DNA"/>
</dbReference>